<keyword evidence="2" id="KW-1185">Reference proteome</keyword>
<comment type="caution">
    <text evidence="1">The sequence shown here is derived from an EMBL/GenBank/DDBJ whole genome shotgun (WGS) entry which is preliminary data.</text>
</comment>
<proteinExistence type="predicted"/>
<accession>A0ACC2NC57</accession>
<organism evidence="1 2">
    <name type="scientific">Eretmocerus hayati</name>
    <dbReference type="NCBI Taxonomy" id="131215"/>
    <lineage>
        <taxon>Eukaryota</taxon>
        <taxon>Metazoa</taxon>
        <taxon>Ecdysozoa</taxon>
        <taxon>Arthropoda</taxon>
        <taxon>Hexapoda</taxon>
        <taxon>Insecta</taxon>
        <taxon>Pterygota</taxon>
        <taxon>Neoptera</taxon>
        <taxon>Endopterygota</taxon>
        <taxon>Hymenoptera</taxon>
        <taxon>Apocrita</taxon>
        <taxon>Proctotrupomorpha</taxon>
        <taxon>Chalcidoidea</taxon>
        <taxon>Aphelinidae</taxon>
        <taxon>Aphelininae</taxon>
        <taxon>Eretmocerus</taxon>
    </lineage>
</organism>
<gene>
    <name evidence="1" type="ORF">QAD02_010341</name>
</gene>
<dbReference type="EMBL" id="CM056744">
    <property type="protein sequence ID" value="KAJ8668678.1"/>
    <property type="molecule type" value="Genomic_DNA"/>
</dbReference>
<name>A0ACC2NC57_9HYME</name>
<protein>
    <submittedName>
        <fullName evidence="1">Uncharacterized protein</fullName>
    </submittedName>
</protein>
<dbReference type="Proteomes" id="UP001239111">
    <property type="component" value="Chromosome 4"/>
</dbReference>
<sequence>MTDVSKVLKKLKKPTLPSGWIEKISKKHPDRPFYFNQNTGEQRWSPPLDSPEKDDTKPQSKGKKRKNLDLEHEKTAANSTPQNQLLSALRPKLRAKSQVNGASAPSRLCNDTPQMRLMREKKAQRTECLNAKKSTVKSLTPRTSQSSTNIPVPHNKTSMPVKTLNAKSRNGRSKSESSDSYSSVCSDVSASSMGNHIRAAAVSVQNSHDTGNAPTQLHANSLPRIPRKSTATSVASPSKVASLMNQECPGSQSESIKKTTDLMSPSDHARVLVKNTANQRLKNLRKSLKSDEEDTIPTKRRKESASTSNNNNIESTFDEKDRVHNNGRLMIQKNFLEEEGDQNQAQKPRLLDKLEIQQEAYYEEMDWEPIEDEKLTNEVHSVRYQLCERSTHNGDDLCDFKGNILQNETMSNDEGSGQNSPYIVVDTNVLLSNLPFIEEIRDSHSDICEKPFIVIPWTVLQELDFIKDDKSGTRSQSVQLKARKAVDYLNKHFGSKDPRFLGQTPQDVKRNKERFEVECPDDEILQTCLQIKESSKIPVLLSYDKNLCTKAMVHDVPILGRDDPLDKVFRLKSVSSADFLSNSLHAHIEEENQNNVNSIHKELLAADDMMEEAKAILKSVLSEIVSKEMENLFGSRWEMHVIIRPPWTVKTVLKCAIKHWMAAVSEAFARKAEPMLRDLQVCINSTPDEGRRLQDVKGFLDKCSDIAQLLKDIKYPKLKERAIDQLNVLQRNCSDKITEFSCLRFKDTVGVPSNAEEEERRASLAFKVFEGIYAFSRDICGIASAALGLQCAFSYSQMHPSITPTVALAQHQDVGASVNRLLQHMRIAMLKMVEGIRPDDKVITNLHEALIYFSSDLSFEELSKVIPLDVFCCLKLKRPKLEKGYDQLYEISIHLCRLANQQCK</sequence>
<reference evidence="1" key="1">
    <citation type="submission" date="2023-04" db="EMBL/GenBank/DDBJ databases">
        <title>A chromosome-level genome assembly of the parasitoid wasp Eretmocerus hayati.</title>
        <authorList>
            <person name="Zhong Y."/>
            <person name="Liu S."/>
            <person name="Liu Y."/>
        </authorList>
    </citation>
    <scope>NUCLEOTIDE SEQUENCE</scope>
    <source>
        <strain evidence="1">ZJU_SS_LIU_2023</strain>
    </source>
</reference>
<evidence type="ECO:0000313" key="2">
    <source>
        <dbReference type="Proteomes" id="UP001239111"/>
    </source>
</evidence>
<evidence type="ECO:0000313" key="1">
    <source>
        <dbReference type="EMBL" id="KAJ8668678.1"/>
    </source>
</evidence>